<keyword evidence="2" id="KW-1185">Reference proteome</keyword>
<sequence>MLLSGQVKLQNLPEVTILGFMRRFLSHSWQYRGKRLLSANPRTSDHGEVSFRLDIGAAVTQVVRVCPGTGGLPVQTPLSVSVVMSLGKTLHQPCLLKVVRGPSGTDCMAICHSAQGQLWLPCSLPLSVYEWVND</sequence>
<dbReference type="EMBL" id="JAHUTJ010066446">
    <property type="protein sequence ID" value="MED6290393.1"/>
    <property type="molecule type" value="Genomic_DNA"/>
</dbReference>
<dbReference type="Proteomes" id="UP001352852">
    <property type="component" value="Unassembled WGS sequence"/>
</dbReference>
<gene>
    <name evidence="1" type="ORF">CHARACLAT_012530</name>
</gene>
<protein>
    <submittedName>
        <fullName evidence="1">Uncharacterized protein</fullName>
    </submittedName>
</protein>
<proteinExistence type="predicted"/>
<evidence type="ECO:0000313" key="2">
    <source>
        <dbReference type="Proteomes" id="UP001352852"/>
    </source>
</evidence>
<organism evidence="1 2">
    <name type="scientific">Characodon lateralis</name>
    <dbReference type="NCBI Taxonomy" id="208331"/>
    <lineage>
        <taxon>Eukaryota</taxon>
        <taxon>Metazoa</taxon>
        <taxon>Chordata</taxon>
        <taxon>Craniata</taxon>
        <taxon>Vertebrata</taxon>
        <taxon>Euteleostomi</taxon>
        <taxon>Actinopterygii</taxon>
        <taxon>Neopterygii</taxon>
        <taxon>Teleostei</taxon>
        <taxon>Neoteleostei</taxon>
        <taxon>Acanthomorphata</taxon>
        <taxon>Ovalentaria</taxon>
        <taxon>Atherinomorphae</taxon>
        <taxon>Cyprinodontiformes</taxon>
        <taxon>Goodeidae</taxon>
        <taxon>Characodon</taxon>
    </lineage>
</organism>
<name>A0ABU7ET53_9TELE</name>
<reference evidence="1 2" key="1">
    <citation type="submission" date="2021-06" db="EMBL/GenBank/DDBJ databases">
        <authorList>
            <person name="Palmer J.M."/>
        </authorList>
    </citation>
    <scope>NUCLEOTIDE SEQUENCE [LARGE SCALE GENOMIC DNA]</scope>
    <source>
        <strain evidence="1 2">CL_MEX2019</strain>
        <tissue evidence="1">Muscle</tissue>
    </source>
</reference>
<comment type="caution">
    <text evidence="1">The sequence shown here is derived from an EMBL/GenBank/DDBJ whole genome shotgun (WGS) entry which is preliminary data.</text>
</comment>
<accession>A0ABU7ET53</accession>
<evidence type="ECO:0000313" key="1">
    <source>
        <dbReference type="EMBL" id="MED6290393.1"/>
    </source>
</evidence>